<proteinExistence type="predicted"/>
<dbReference type="InterPro" id="IPR032774">
    <property type="entry name" value="WG_beta_rep"/>
</dbReference>
<sequence length="561" mass="63910">MLKLYPLLIFSFLPFALLAQEKIEHVKTPVSQDAETVPFEPARPIKKNGKFGWVDNSTGQTLIPFEYDTIIYPTDLPTPYFIVKQNSLYGVLNGKGKVIIEPAYQQLENWTVSLSTAETEKWPAGDLLFRAKKDEKWGIINNHNKVILPFDYSFIRCKWNLVFVARKEDKWGMVNWKGEIKAPFQYDEMEGISMEGYRVRMGKLNGIITNNGKFILPVRYSTIKPFMNSKLEFEYWYLVTGTNSKKGFLNAEKLWPAIPVQYDNIADVNADNIIIAVSANKYGVINAQNKILVPFQYDQLKFLSIDYNKPLLARVKGKYGLIDLANKKRIPVAYDDLQPISGGFYKACNNGQCKVINAAGQTITKEEYDNIGVYINGKAPVFKNGQLSYIDTFGVAGNFVPSDACGYTDLHKLLADLTKAMNAKNDSLLHAFCKNITPDKHTVSFLKRSRYKNRTLVNDIERMRAYTLESRQQEIFDEMKRISSTVQDAQHTPWIAAYVPTQYDRLTMLESEPFCIESMTCLVSLRSGTKEVTIDIGRLTRMDGFWKTSYVPFVAGIPPVN</sequence>
<feature type="signal peptide" evidence="1">
    <location>
        <begin position="1"/>
        <end position="19"/>
    </location>
</feature>
<keyword evidence="1" id="KW-0732">Signal</keyword>
<name>A0A4S8HU60_9BACT</name>
<dbReference type="PANTHER" id="PTHR37841">
    <property type="entry name" value="GLR2918 PROTEIN"/>
    <property type="match status" value="1"/>
</dbReference>
<reference evidence="2 3" key="1">
    <citation type="submission" date="2019-04" db="EMBL/GenBank/DDBJ databases">
        <title>Niastella caeni sp. nov., isolated from activated sludge.</title>
        <authorList>
            <person name="Sheng M."/>
        </authorList>
    </citation>
    <scope>NUCLEOTIDE SEQUENCE [LARGE SCALE GENOMIC DNA]</scope>
    <source>
        <strain evidence="2 3">HX-2-15</strain>
    </source>
</reference>
<dbReference type="EMBL" id="STFF01000004">
    <property type="protein sequence ID" value="THU38169.1"/>
    <property type="molecule type" value="Genomic_DNA"/>
</dbReference>
<evidence type="ECO:0000256" key="1">
    <source>
        <dbReference type="SAM" id="SignalP"/>
    </source>
</evidence>
<evidence type="ECO:0000313" key="2">
    <source>
        <dbReference type="EMBL" id="THU38169.1"/>
    </source>
</evidence>
<dbReference type="AlphaFoldDB" id="A0A4S8HU60"/>
<dbReference type="Pfam" id="PF14903">
    <property type="entry name" value="WG_beta_rep"/>
    <property type="match status" value="6"/>
</dbReference>
<comment type="caution">
    <text evidence="2">The sequence shown here is derived from an EMBL/GenBank/DDBJ whole genome shotgun (WGS) entry which is preliminary data.</text>
</comment>
<keyword evidence="3" id="KW-1185">Reference proteome</keyword>
<evidence type="ECO:0000313" key="3">
    <source>
        <dbReference type="Proteomes" id="UP000306918"/>
    </source>
</evidence>
<organism evidence="2 3">
    <name type="scientific">Niastella caeni</name>
    <dbReference type="NCBI Taxonomy" id="2569763"/>
    <lineage>
        <taxon>Bacteria</taxon>
        <taxon>Pseudomonadati</taxon>
        <taxon>Bacteroidota</taxon>
        <taxon>Chitinophagia</taxon>
        <taxon>Chitinophagales</taxon>
        <taxon>Chitinophagaceae</taxon>
        <taxon>Niastella</taxon>
    </lineage>
</organism>
<dbReference type="Proteomes" id="UP000306918">
    <property type="component" value="Unassembled WGS sequence"/>
</dbReference>
<feature type="chain" id="PRO_5020784365" evidence="1">
    <location>
        <begin position="20"/>
        <end position="561"/>
    </location>
</feature>
<dbReference type="PANTHER" id="PTHR37841:SF1">
    <property type="entry name" value="DUF3298 DOMAIN-CONTAINING PROTEIN"/>
    <property type="match status" value="1"/>
</dbReference>
<dbReference type="RefSeq" id="WP_136578125.1">
    <property type="nucleotide sequence ID" value="NZ_STFF01000004.1"/>
</dbReference>
<dbReference type="OrthoDB" id="623514at2"/>
<gene>
    <name evidence="2" type="ORF">FAM09_15935</name>
</gene>
<protein>
    <submittedName>
        <fullName evidence="2">WG repeat-containing protein</fullName>
    </submittedName>
</protein>
<accession>A0A4S8HU60</accession>